<evidence type="ECO:0000256" key="1">
    <source>
        <dbReference type="SAM" id="SignalP"/>
    </source>
</evidence>
<protein>
    <submittedName>
        <fullName evidence="4">Heat shock protein HslJ</fullName>
    </submittedName>
    <submittedName>
        <fullName evidence="3">META domain-containing protein</fullName>
    </submittedName>
</protein>
<feature type="domain" description="DUF306" evidence="2">
    <location>
        <begin position="153"/>
        <end position="242"/>
    </location>
</feature>
<dbReference type="PANTHER" id="PTHR35535">
    <property type="entry name" value="HEAT SHOCK PROTEIN HSLJ"/>
    <property type="match status" value="1"/>
</dbReference>
<dbReference type="EMBL" id="VFPJ01000001">
    <property type="protein sequence ID" value="TQM40974.1"/>
    <property type="molecule type" value="Genomic_DNA"/>
</dbReference>
<evidence type="ECO:0000313" key="6">
    <source>
        <dbReference type="Proteomes" id="UP000320773"/>
    </source>
</evidence>
<feature type="domain" description="DUF306" evidence="2">
    <location>
        <begin position="45"/>
        <end position="142"/>
    </location>
</feature>
<proteinExistence type="predicted"/>
<reference evidence="3 5" key="1">
    <citation type="submission" date="2017-09" db="EMBL/GenBank/DDBJ databases">
        <title>Whole genomes of Flavobacteriaceae.</title>
        <authorList>
            <person name="Stine C."/>
            <person name="Li C."/>
            <person name="Tadesse D."/>
        </authorList>
    </citation>
    <scope>NUCLEOTIDE SEQUENCE [LARGE SCALE GENOMIC DNA]</scope>
    <source>
        <strain evidence="3 5">ATCC 35036</strain>
    </source>
</reference>
<dbReference type="RefSeq" id="WP_014083083.1">
    <property type="nucleotide sequence ID" value="NZ_CBCSFI010000026.1"/>
</dbReference>
<dbReference type="AlphaFoldDB" id="A0A2H3KD64"/>
<dbReference type="EMBL" id="PCMW01000027">
    <property type="protein sequence ID" value="PDS25580.1"/>
    <property type="molecule type" value="Genomic_DNA"/>
</dbReference>
<keyword evidence="4" id="KW-0346">Stress response</keyword>
<dbReference type="InterPro" id="IPR053147">
    <property type="entry name" value="Hsp_HslJ-like"/>
</dbReference>
<gene>
    <name evidence="3" type="ORF">B0A77_04635</name>
    <name evidence="4" type="ORF">BC670_1903</name>
</gene>
<organism evidence="3 5">
    <name type="scientific">Flavobacterium branchiophilum</name>
    <dbReference type="NCBI Taxonomy" id="55197"/>
    <lineage>
        <taxon>Bacteria</taxon>
        <taxon>Pseudomonadati</taxon>
        <taxon>Bacteroidota</taxon>
        <taxon>Flavobacteriia</taxon>
        <taxon>Flavobacteriales</taxon>
        <taxon>Flavobacteriaceae</taxon>
        <taxon>Flavobacterium</taxon>
    </lineage>
</organism>
<comment type="caution">
    <text evidence="3">The sequence shown here is derived from an EMBL/GenBank/DDBJ whole genome shotgun (WGS) entry which is preliminary data.</text>
</comment>
<dbReference type="PANTHER" id="PTHR35535:SF1">
    <property type="entry name" value="HEAT SHOCK PROTEIN HSLJ"/>
    <property type="match status" value="1"/>
</dbReference>
<dbReference type="InterPro" id="IPR005184">
    <property type="entry name" value="DUF306_Meta_HslJ"/>
</dbReference>
<evidence type="ECO:0000313" key="4">
    <source>
        <dbReference type="EMBL" id="TQM40974.1"/>
    </source>
</evidence>
<feature type="signal peptide" evidence="1">
    <location>
        <begin position="1"/>
        <end position="23"/>
    </location>
</feature>
<dbReference type="Gene3D" id="2.40.128.270">
    <property type="match status" value="2"/>
</dbReference>
<dbReference type="Proteomes" id="UP000220828">
    <property type="component" value="Unassembled WGS sequence"/>
</dbReference>
<dbReference type="Proteomes" id="UP000320773">
    <property type="component" value="Unassembled WGS sequence"/>
</dbReference>
<reference evidence="4 6" key="2">
    <citation type="submission" date="2019-06" db="EMBL/GenBank/DDBJ databases">
        <title>Genomic Encyclopedia of Archaeal and Bacterial Type Strains, Phase II (KMG-II): from individual species to whole genera.</title>
        <authorList>
            <person name="Goeker M."/>
        </authorList>
    </citation>
    <scope>NUCLEOTIDE SEQUENCE [LARGE SCALE GENOMIC DNA]</scope>
    <source>
        <strain evidence="4 6">DSM 24789</strain>
    </source>
</reference>
<sequence>MKKLIQGTSILFLALLFIQCANNTKKDQVEPQTQTAMKDTTKQNLDGLWILESTSKPDFKIKKGTSVAFKGTEFHLNALCNLNHGGVTIKDSEIKFNSKGLMQTMKGCPDNYEQDFLKLLFEVVSFEMQNDILTLTTKDQSKIVWKKQNILTHLQEKEWAVVTNTGDAIVISEDNPKLTMSFSKDGKISGFAGCNTFNGTYKLEGDQIIIENVALTKMACLPEGMKVENNFVKNLNKSIFTVEDSSSEIVFRYKDGAMTFILN</sequence>
<evidence type="ECO:0000259" key="2">
    <source>
        <dbReference type="Pfam" id="PF03724"/>
    </source>
</evidence>
<dbReference type="InterPro" id="IPR038670">
    <property type="entry name" value="HslJ-like_sf"/>
</dbReference>
<dbReference type="Pfam" id="PF03724">
    <property type="entry name" value="META"/>
    <property type="match status" value="2"/>
</dbReference>
<evidence type="ECO:0000313" key="3">
    <source>
        <dbReference type="EMBL" id="PDS25580.1"/>
    </source>
</evidence>
<keyword evidence="1" id="KW-0732">Signal</keyword>
<name>A0A2H3KD64_9FLAO</name>
<feature type="chain" id="PRO_5036039698" evidence="1">
    <location>
        <begin position="24"/>
        <end position="263"/>
    </location>
</feature>
<dbReference type="OrthoDB" id="880459at2"/>
<accession>A0A2H3KD64</accession>
<evidence type="ECO:0000313" key="5">
    <source>
        <dbReference type="Proteomes" id="UP000220828"/>
    </source>
</evidence>